<dbReference type="Proteomes" id="UP000257123">
    <property type="component" value="Unassembled WGS sequence"/>
</dbReference>
<gene>
    <name evidence="2" type="ORF">CGL51_09705</name>
    <name evidence="3" type="ORF">CGL52_04990</name>
</gene>
<organism evidence="2 5">
    <name type="scientific">Pyrobaculum aerophilum</name>
    <dbReference type="NCBI Taxonomy" id="13773"/>
    <lineage>
        <taxon>Archaea</taxon>
        <taxon>Thermoproteota</taxon>
        <taxon>Thermoprotei</taxon>
        <taxon>Thermoproteales</taxon>
        <taxon>Thermoproteaceae</taxon>
        <taxon>Pyrobaculum</taxon>
    </lineage>
</organism>
<feature type="transmembrane region" description="Helical" evidence="1">
    <location>
        <begin position="31"/>
        <end position="49"/>
    </location>
</feature>
<reference evidence="4 5" key="1">
    <citation type="submission" date="2017-07" db="EMBL/GenBank/DDBJ databases">
        <title>Draft genome sequence of aerobic hyperthermophilic archaea, Pyrobaculum aerophilum YKB31 and YKB32.</title>
        <authorList>
            <person name="Mochizuki T."/>
            <person name="Berliner A.J."/>
            <person name="Yoshida-Takashima Y."/>
            <person name="Takaki Y."/>
            <person name="Nunoura T."/>
            <person name="Takai K."/>
        </authorList>
    </citation>
    <scope>NUCLEOTIDE SEQUENCE [LARGE SCALE GENOMIC DNA]</scope>
    <source>
        <strain evidence="2 5">YKB31</strain>
        <strain evidence="3 4">YKB32</strain>
    </source>
</reference>
<dbReference type="OrthoDB" id="29075at2157"/>
<evidence type="ECO:0000313" key="3">
    <source>
        <dbReference type="EMBL" id="RFA99188.1"/>
    </source>
</evidence>
<keyword evidence="1" id="KW-0472">Membrane</keyword>
<proteinExistence type="predicted"/>
<keyword evidence="1" id="KW-1133">Transmembrane helix</keyword>
<accession>A0A371QWA9</accession>
<evidence type="ECO:0000313" key="5">
    <source>
        <dbReference type="Proteomes" id="UP000257123"/>
    </source>
</evidence>
<dbReference type="EMBL" id="NMUE01000034">
    <property type="protein sequence ID" value="RFA94584.1"/>
    <property type="molecule type" value="Genomic_DNA"/>
</dbReference>
<evidence type="ECO:0000256" key="1">
    <source>
        <dbReference type="SAM" id="Phobius"/>
    </source>
</evidence>
<dbReference type="Proteomes" id="UP000256877">
    <property type="component" value="Unassembled WGS sequence"/>
</dbReference>
<evidence type="ECO:0000313" key="2">
    <source>
        <dbReference type="EMBL" id="RFA94584.1"/>
    </source>
</evidence>
<keyword evidence="1" id="KW-0812">Transmembrane</keyword>
<sequence length="112" mass="12225">MNKYIAAALAVAVFIAVLSIAAPRLAPVLLRIGLAALLIIGAFWLYELLTSRPPPLAQRVLNIVKAKGPVTLRELALETGAGYEEVASAVDYLVERGLLRKFKKNGEEYYDL</sequence>
<comment type="caution">
    <text evidence="2">The sequence shown here is derived from an EMBL/GenBank/DDBJ whole genome shotgun (WGS) entry which is preliminary data.</text>
</comment>
<dbReference type="EMBL" id="NMUF01000009">
    <property type="protein sequence ID" value="RFA99188.1"/>
    <property type="molecule type" value="Genomic_DNA"/>
</dbReference>
<protein>
    <submittedName>
        <fullName evidence="2">Uncharacterized protein</fullName>
    </submittedName>
</protein>
<name>A0A371QWA9_9CREN</name>
<dbReference type="RefSeq" id="WP_116421582.1">
    <property type="nucleotide sequence ID" value="NZ_NMUE01000034.1"/>
</dbReference>
<evidence type="ECO:0000313" key="4">
    <source>
        <dbReference type="Proteomes" id="UP000256877"/>
    </source>
</evidence>
<dbReference type="AlphaFoldDB" id="A0A371QWA9"/>
<dbReference type="SUPFAM" id="SSF46785">
    <property type="entry name" value="Winged helix' DNA-binding domain"/>
    <property type="match status" value="1"/>
</dbReference>
<dbReference type="InterPro" id="IPR036390">
    <property type="entry name" value="WH_DNA-bd_sf"/>
</dbReference>